<dbReference type="Pfam" id="PF18765">
    <property type="entry name" value="Polbeta"/>
    <property type="match status" value="1"/>
</dbReference>
<evidence type="ECO:0000313" key="10">
    <source>
        <dbReference type="Proteomes" id="UP000095003"/>
    </source>
</evidence>
<evidence type="ECO:0000259" key="8">
    <source>
        <dbReference type="Pfam" id="PF18765"/>
    </source>
</evidence>
<name>A0A1E3ARF6_9FIRM</name>
<dbReference type="Gene3D" id="3.30.460.10">
    <property type="entry name" value="Beta Polymerase, domain 2"/>
    <property type="match status" value="1"/>
</dbReference>
<dbReference type="PANTHER" id="PTHR33571">
    <property type="entry name" value="SSL8005 PROTEIN"/>
    <property type="match status" value="1"/>
</dbReference>
<dbReference type="PATRIC" id="fig|1432052.3.peg.3868"/>
<evidence type="ECO:0000256" key="7">
    <source>
        <dbReference type="ARBA" id="ARBA00022842"/>
    </source>
</evidence>
<dbReference type="InterPro" id="IPR043519">
    <property type="entry name" value="NT_sf"/>
</dbReference>
<keyword evidence="7" id="KW-0460">Magnesium</keyword>
<comment type="caution">
    <text evidence="9">The sequence shown here is derived from an EMBL/GenBank/DDBJ whole genome shotgun (WGS) entry which is preliminary data.</text>
</comment>
<gene>
    <name evidence="9" type="ORF">BEH84_03490</name>
</gene>
<keyword evidence="6" id="KW-0067">ATP-binding</keyword>
<feature type="domain" description="Polymerase beta nucleotidyltransferase" evidence="8">
    <location>
        <begin position="16"/>
        <end position="98"/>
    </location>
</feature>
<organism evidence="9 10">
    <name type="scientific">Eisenbergiella tayi</name>
    <dbReference type="NCBI Taxonomy" id="1432052"/>
    <lineage>
        <taxon>Bacteria</taxon>
        <taxon>Bacillati</taxon>
        <taxon>Bacillota</taxon>
        <taxon>Clostridia</taxon>
        <taxon>Lachnospirales</taxon>
        <taxon>Lachnospiraceae</taxon>
        <taxon>Eisenbergiella</taxon>
    </lineage>
</organism>
<evidence type="ECO:0000256" key="6">
    <source>
        <dbReference type="ARBA" id="ARBA00022840"/>
    </source>
</evidence>
<sequence>MEVKTYTIDEIKNIVTPIAEKYQIAQVYLFGSFARGDFDEQSDIDIRIEKGNLKGMFALCGFYTEVSDALGRKVDVLTTGSLSDEFLESIKRDEVMLYAGQ</sequence>
<evidence type="ECO:0000256" key="1">
    <source>
        <dbReference type="ARBA" id="ARBA00001946"/>
    </source>
</evidence>
<accession>A0A1E3ARF6</accession>
<dbReference type="InterPro" id="IPR052038">
    <property type="entry name" value="Type-VII_TA_antitoxin"/>
</dbReference>
<dbReference type="CDD" id="cd05403">
    <property type="entry name" value="NT_KNTase_like"/>
    <property type="match status" value="1"/>
</dbReference>
<dbReference type="SUPFAM" id="SSF81301">
    <property type="entry name" value="Nucleotidyltransferase"/>
    <property type="match status" value="1"/>
</dbReference>
<keyword evidence="4" id="KW-0479">Metal-binding</keyword>
<dbReference type="GO" id="GO:0046872">
    <property type="term" value="F:metal ion binding"/>
    <property type="evidence" value="ECO:0007669"/>
    <property type="project" value="UniProtKB-KW"/>
</dbReference>
<protein>
    <submittedName>
        <fullName evidence="9">Nucleotidyltransferase domain protein</fullName>
    </submittedName>
</protein>
<evidence type="ECO:0000256" key="3">
    <source>
        <dbReference type="ARBA" id="ARBA00022695"/>
    </source>
</evidence>
<evidence type="ECO:0000256" key="5">
    <source>
        <dbReference type="ARBA" id="ARBA00022741"/>
    </source>
</evidence>
<dbReference type="GO" id="GO:0005524">
    <property type="term" value="F:ATP binding"/>
    <property type="evidence" value="ECO:0007669"/>
    <property type="project" value="UniProtKB-KW"/>
</dbReference>
<proteinExistence type="predicted"/>
<dbReference type="RefSeq" id="WP_069157751.1">
    <property type="nucleotide sequence ID" value="NZ_DBFYTC010000047.1"/>
</dbReference>
<keyword evidence="5" id="KW-0547">Nucleotide-binding</keyword>
<dbReference type="GO" id="GO:0016779">
    <property type="term" value="F:nucleotidyltransferase activity"/>
    <property type="evidence" value="ECO:0007669"/>
    <property type="project" value="UniProtKB-KW"/>
</dbReference>
<evidence type="ECO:0000256" key="4">
    <source>
        <dbReference type="ARBA" id="ARBA00022723"/>
    </source>
</evidence>
<dbReference type="Proteomes" id="UP000095003">
    <property type="component" value="Unassembled WGS sequence"/>
</dbReference>
<evidence type="ECO:0000313" key="9">
    <source>
        <dbReference type="EMBL" id="ODM11061.1"/>
    </source>
</evidence>
<dbReference type="AlphaFoldDB" id="A0A1E3ARF6"/>
<keyword evidence="2 9" id="KW-0808">Transferase</keyword>
<evidence type="ECO:0000256" key="2">
    <source>
        <dbReference type="ARBA" id="ARBA00022679"/>
    </source>
</evidence>
<dbReference type="EMBL" id="MCGI01000003">
    <property type="protein sequence ID" value="ODM11061.1"/>
    <property type="molecule type" value="Genomic_DNA"/>
</dbReference>
<dbReference type="InterPro" id="IPR041633">
    <property type="entry name" value="Polbeta"/>
</dbReference>
<reference evidence="9 10" key="1">
    <citation type="submission" date="2016-07" db="EMBL/GenBank/DDBJ databases">
        <title>Characterization of isolates of Eisenbergiella tayi derived from blood cultures, using whole genome sequencing.</title>
        <authorList>
            <person name="Burdz T."/>
            <person name="Wiebe D."/>
            <person name="Huynh C."/>
            <person name="Bernard K."/>
        </authorList>
    </citation>
    <scope>NUCLEOTIDE SEQUENCE [LARGE SCALE GENOMIC DNA]</scope>
    <source>
        <strain evidence="9 10">NML 120489</strain>
    </source>
</reference>
<dbReference type="PANTHER" id="PTHR33571:SF14">
    <property type="entry name" value="PROTEIN ADENYLYLTRANSFERASE MJ0435-RELATED"/>
    <property type="match status" value="1"/>
</dbReference>
<comment type="cofactor">
    <cofactor evidence="1">
        <name>Mg(2+)</name>
        <dbReference type="ChEBI" id="CHEBI:18420"/>
    </cofactor>
</comment>
<keyword evidence="3" id="KW-0548">Nucleotidyltransferase</keyword>